<dbReference type="Proteomes" id="UP000315751">
    <property type="component" value="Unassembled WGS sequence"/>
</dbReference>
<evidence type="ECO:0000256" key="1">
    <source>
        <dbReference type="ARBA" id="ARBA00009320"/>
    </source>
</evidence>
<evidence type="ECO:0000313" key="4">
    <source>
        <dbReference type="Proteomes" id="UP000315751"/>
    </source>
</evidence>
<evidence type="ECO:0000256" key="2">
    <source>
        <dbReference type="ARBA" id="ARBA00014472"/>
    </source>
</evidence>
<dbReference type="AlphaFoldDB" id="A0A560GR21"/>
<dbReference type="GO" id="GO:0005829">
    <property type="term" value="C:cytosol"/>
    <property type="evidence" value="ECO:0007669"/>
    <property type="project" value="TreeGrafter"/>
</dbReference>
<dbReference type="Gene3D" id="3.20.10.10">
    <property type="entry name" value="D-amino Acid Aminotransferase, subunit A, domain 2"/>
    <property type="match status" value="1"/>
</dbReference>
<proteinExistence type="inferred from homology"/>
<keyword evidence="4" id="KW-1185">Reference proteome</keyword>
<dbReference type="GO" id="GO:0008153">
    <property type="term" value="P:4-aminobenzoate biosynthetic process"/>
    <property type="evidence" value="ECO:0007669"/>
    <property type="project" value="TreeGrafter"/>
</dbReference>
<protein>
    <recommendedName>
        <fullName evidence="2">Probable branched-chain-amino-acid aminotransferase</fullName>
    </recommendedName>
</protein>
<comment type="caution">
    <text evidence="3">The sequence shown here is derived from an EMBL/GenBank/DDBJ whole genome shotgun (WGS) entry which is preliminary data.</text>
</comment>
<dbReference type="GO" id="GO:0008483">
    <property type="term" value="F:transaminase activity"/>
    <property type="evidence" value="ECO:0007669"/>
    <property type="project" value="UniProtKB-KW"/>
</dbReference>
<sequence>MSGLVWLNGGLQAAASAGIAVSDRGFLLGDGVFETLRWRGGAVVRLEAHLARLARGAAVLGLPLPPPTTLAAALADTATANGLVDGALRLTVSAGPGVRGLPRPATPTPTVLVTAAPSGPALAPARVLIATVTRRNEHSPLSGIKSLAYLDQILARNEAAARDADDALLLNTVGHVACATAATLFAVLDGALVTPPLASGALPGTRRAALLAALGGEERILAPSDLRRATELFLTSSLMVRPVVAVDGQTVGEGRPGPVTAAALSQA</sequence>
<dbReference type="RefSeq" id="WP_145735748.1">
    <property type="nucleotide sequence ID" value="NZ_VITR01000018.1"/>
</dbReference>
<keyword evidence="3" id="KW-0808">Transferase</keyword>
<evidence type="ECO:0000313" key="3">
    <source>
        <dbReference type="EMBL" id="TWB35930.1"/>
    </source>
</evidence>
<gene>
    <name evidence="3" type="ORF">FBZ90_118133</name>
</gene>
<dbReference type="InterPro" id="IPR036038">
    <property type="entry name" value="Aminotransferase-like"/>
</dbReference>
<reference evidence="3 4" key="1">
    <citation type="submission" date="2019-06" db="EMBL/GenBank/DDBJ databases">
        <title>Genomic Encyclopedia of Type Strains, Phase IV (KMG-V): Genome sequencing to study the core and pangenomes of soil and plant-associated prokaryotes.</title>
        <authorList>
            <person name="Whitman W."/>
        </authorList>
    </citation>
    <scope>NUCLEOTIDE SEQUENCE [LARGE SCALE GENOMIC DNA]</scope>
    <source>
        <strain evidence="3 4">BR 11622</strain>
    </source>
</reference>
<name>A0A560GR21_9PROT</name>
<dbReference type="SUPFAM" id="SSF56752">
    <property type="entry name" value="D-aminoacid aminotransferase-like PLP-dependent enzymes"/>
    <property type="match status" value="1"/>
</dbReference>
<dbReference type="InterPro" id="IPR001544">
    <property type="entry name" value="Aminotrans_IV"/>
</dbReference>
<dbReference type="EMBL" id="VITR01000018">
    <property type="protein sequence ID" value="TWB35930.1"/>
    <property type="molecule type" value="Genomic_DNA"/>
</dbReference>
<dbReference type="InterPro" id="IPR043131">
    <property type="entry name" value="BCAT-like_N"/>
</dbReference>
<dbReference type="GO" id="GO:0008696">
    <property type="term" value="F:4-amino-4-deoxychorismate lyase activity"/>
    <property type="evidence" value="ECO:0007669"/>
    <property type="project" value="TreeGrafter"/>
</dbReference>
<dbReference type="PANTHER" id="PTHR42743">
    <property type="entry name" value="AMINO-ACID AMINOTRANSFERASE"/>
    <property type="match status" value="1"/>
</dbReference>
<comment type="similarity">
    <text evidence="1">Belongs to the class-IV pyridoxal-phosphate-dependent aminotransferase family.</text>
</comment>
<accession>A0A560GR21</accession>
<dbReference type="CDD" id="cd00449">
    <property type="entry name" value="PLPDE_IV"/>
    <property type="match status" value="1"/>
</dbReference>
<dbReference type="PANTHER" id="PTHR42743:SF2">
    <property type="entry name" value="AMINODEOXYCHORISMATE LYASE"/>
    <property type="match status" value="1"/>
</dbReference>
<keyword evidence="3" id="KW-0032">Aminotransferase</keyword>
<dbReference type="Gene3D" id="3.30.470.10">
    <property type="match status" value="1"/>
</dbReference>
<dbReference type="InterPro" id="IPR050571">
    <property type="entry name" value="Class-IV_PLP-Dep_Aminotrnsfr"/>
</dbReference>
<dbReference type="OrthoDB" id="9805628at2"/>
<dbReference type="Pfam" id="PF01063">
    <property type="entry name" value="Aminotran_4"/>
    <property type="match status" value="1"/>
</dbReference>
<dbReference type="InterPro" id="IPR043132">
    <property type="entry name" value="BCAT-like_C"/>
</dbReference>
<organism evidence="3 4">
    <name type="scientific">Nitrospirillum amazonense</name>
    <dbReference type="NCBI Taxonomy" id="28077"/>
    <lineage>
        <taxon>Bacteria</taxon>
        <taxon>Pseudomonadati</taxon>
        <taxon>Pseudomonadota</taxon>
        <taxon>Alphaproteobacteria</taxon>
        <taxon>Rhodospirillales</taxon>
        <taxon>Azospirillaceae</taxon>
        <taxon>Nitrospirillum</taxon>
    </lineage>
</organism>